<dbReference type="Pfam" id="PF13173">
    <property type="entry name" value="AAA_14"/>
    <property type="match status" value="1"/>
</dbReference>
<sequence>MINEIIDQIELTLERLKTYLPDRKRPYFDNIPIDGIRGALVYGLRGVGKTTFLIDKISNCKLNFLYLSADNPSISSLPLYDIVSAIFKRGYDGVVIDEVHHGNKWSEHVKALYDDYPGNTIWISDSSNLILKRAVADLSRRFVQFRIPLMSFREYLFLTQNILIETIDPFNIDKNIFSMLRNINILKLFADYINTGIRPIFIEGEYCLRLKGLLEKSIYYDIPFYVSSIQDNHLRVMNAILGHLITAPIPTINISGMCSEWNLGKEKLYNLLYVMEQSELINIIRKPSKSVYTKGSKIFLSDPSVYSCFKGNVGNAREAFVVMCLKEKYNVFASKDEKDCDFIVDDIKVEVGGKNKKMKNADFVISDEIDVPVRNKIPLWMLGFLY</sequence>
<keyword evidence="3" id="KW-1185">Reference proteome</keyword>
<accession>A0A5A8F163</accession>
<dbReference type="OrthoDB" id="9768467at2"/>
<protein>
    <submittedName>
        <fullName evidence="2">ATP-binding protein</fullName>
    </submittedName>
</protein>
<evidence type="ECO:0000313" key="3">
    <source>
        <dbReference type="Proteomes" id="UP000322876"/>
    </source>
</evidence>
<dbReference type="RefSeq" id="WP_149266623.1">
    <property type="nucleotide sequence ID" value="NZ_VFJB01000006.1"/>
</dbReference>
<dbReference type="InterPro" id="IPR041682">
    <property type="entry name" value="AAA_14"/>
</dbReference>
<dbReference type="PANTHER" id="PTHR42990:SF1">
    <property type="entry name" value="AAA+ ATPASE DOMAIN-CONTAINING PROTEIN"/>
    <property type="match status" value="1"/>
</dbReference>
<gene>
    <name evidence="2" type="ORF">FHQ18_07870</name>
</gene>
<name>A0A5A8F163_9BACT</name>
<dbReference type="GO" id="GO:0005524">
    <property type="term" value="F:ATP binding"/>
    <property type="evidence" value="ECO:0007669"/>
    <property type="project" value="UniProtKB-KW"/>
</dbReference>
<dbReference type="EMBL" id="VFJB01000006">
    <property type="protein sequence ID" value="KAA0257650.1"/>
    <property type="molecule type" value="Genomic_DNA"/>
</dbReference>
<comment type="caution">
    <text evidence="2">The sequence shown here is derived from an EMBL/GenBank/DDBJ whole genome shotgun (WGS) entry which is preliminary data.</text>
</comment>
<dbReference type="PANTHER" id="PTHR42990">
    <property type="entry name" value="ATPASE"/>
    <property type="match status" value="1"/>
</dbReference>
<reference evidence="2 3" key="1">
    <citation type="submission" date="2019-06" db="EMBL/GenBank/DDBJ databases">
        <title>Genomic insights into carbon and energy metabolism of Deferribacter autotrophicus revealed new metabolic traits in the phylum Deferribacteres.</title>
        <authorList>
            <person name="Slobodkin A.I."/>
            <person name="Slobodkina G.B."/>
            <person name="Allioux M."/>
            <person name="Alain K."/>
            <person name="Jebbar M."/>
            <person name="Shadrin V."/>
            <person name="Kublanov I.V."/>
            <person name="Toshchakov S.V."/>
            <person name="Bonch-Osmolovskaya E.A."/>
        </authorList>
    </citation>
    <scope>NUCLEOTIDE SEQUENCE [LARGE SCALE GENOMIC DNA]</scope>
    <source>
        <strain evidence="2 3">SL50</strain>
    </source>
</reference>
<dbReference type="AlphaFoldDB" id="A0A5A8F163"/>
<feature type="domain" description="AAA" evidence="1">
    <location>
        <begin position="40"/>
        <end position="156"/>
    </location>
</feature>
<proteinExistence type="predicted"/>
<dbReference type="SUPFAM" id="SSF52540">
    <property type="entry name" value="P-loop containing nucleoside triphosphate hydrolases"/>
    <property type="match status" value="1"/>
</dbReference>
<dbReference type="Proteomes" id="UP000322876">
    <property type="component" value="Unassembled WGS sequence"/>
</dbReference>
<keyword evidence="2" id="KW-0547">Nucleotide-binding</keyword>
<dbReference type="InterPro" id="IPR027417">
    <property type="entry name" value="P-loop_NTPase"/>
</dbReference>
<evidence type="ECO:0000259" key="1">
    <source>
        <dbReference type="Pfam" id="PF13173"/>
    </source>
</evidence>
<keyword evidence="2" id="KW-0067">ATP-binding</keyword>
<organism evidence="2 3">
    <name type="scientific">Deferribacter autotrophicus</name>
    <dbReference type="NCBI Taxonomy" id="500465"/>
    <lineage>
        <taxon>Bacteria</taxon>
        <taxon>Pseudomonadati</taxon>
        <taxon>Deferribacterota</taxon>
        <taxon>Deferribacteres</taxon>
        <taxon>Deferribacterales</taxon>
        <taxon>Deferribacteraceae</taxon>
        <taxon>Deferribacter</taxon>
    </lineage>
</organism>
<evidence type="ECO:0000313" key="2">
    <source>
        <dbReference type="EMBL" id="KAA0257650.1"/>
    </source>
</evidence>